<organism evidence="2 3">
    <name type="scientific">Saponaria officinalis</name>
    <name type="common">Common soapwort</name>
    <name type="synonym">Lychnis saponaria</name>
    <dbReference type="NCBI Taxonomy" id="3572"/>
    <lineage>
        <taxon>Eukaryota</taxon>
        <taxon>Viridiplantae</taxon>
        <taxon>Streptophyta</taxon>
        <taxon>Embryophyta</taxon>
        <taxon>Tracheophyta</taxon>
        <taxon>Spermatophyta</taxon>
        <taxon>Magnoliopsida</taxon>
        <taxon>eudicotyledons</taxon>
        <taxon>Gunneridae</taxon>
        <taxon>Pentapetalae</taxon>
        <taxon>Caryophyllales</taxon>
        <taxon>Caryophyllaceae</taxon>
        <taxon>Caryophylleae</taxon>
        <taxon>Saponaria</taxon>
    </lineage>
</organism>
<feature type="transmembrane region" description="Helical" evidence="1">
    <location>
        <begin position="12"/>
        <end position="31"/>
    </location>
</feature>
<evidence type="ECO:0000313" key="2">
    <source>
        <dbReference type="EMBL" id="KAK9714926.1"/>
    </source>
</evidence>
<dbReference type="Proteomes" id="UP001443914">
    <property type="component" value="Unassembled WGS sequence"/>
</dbReference>
<dbReference type="AlphaFoldDB" id="A0AAW1KAU4"/>
<reference evidence="2" key="1">
    <citation type="submission" date="2024-03" db="EMBL/GenBank/DDBJ databases">
        <title>WGS assembly of Saponaria officinalis var. Norfolk2.</title>
        <authorList>
            <person name="Jenkins J."/>
            <person name="Shu S."/>
            <person name="Grimwood J."/>
            <person name="Barry K."/>
            <person name="Goodstein D."/>
            <person name="Schmutz J."/>
            <person name="Leebens-Mack J."/>
            <person name="Osbourn A."/>
        </authorList>
    </citation>
    <scope>NUCLEOTIDE SEQUENCE [LARGE SCALE GENOMIC DNA]</scope>
    <source>
        <strain evidence="2">JIC</strain>
    </source>
</reference>
<evidence type="ECO:0000256" key="1">
    <source>
        <dbReference type="SAM" id="Phobius"/>
    </source>
</evidence>
<keyword evidence="1" id="KW-0812">Transmembrane</keyword>
<name>A0AAW1KAU4_SAPOF</name>
<dbReference type="EMBL" id="JBDFQZ010000006">
    <property type="protein sequence ID" value="KAK9714926.1"/>
    <property type="molecule type" value="Genomic_DNA"/>
</dbReference>
<comment type="caution">
    <text evidence="2">The sequence shown here is derived from an EMBL/GenBank/DDBJ whole genome shotgun (WGS) entry which is preliminary data.</text>
</comment>
<accession>A0AAW1KAU4</accession>
<protein>
    <submittedName>
        <fullName evidence="2">Uncharacterized protein</fullName>
    </submittedName>
</protein>
<sequence length="108" mass="12187">MSYNLQALCPLLLFTPLPTLLIPLIITIQAIRGKGKTIKKAIKVGTKEPNTMATTKKHSKTQPTCGYREGILHSTSCARRDLLLRKIFWVSNSKNREFTLKVFVLAIF</sequence>
<keyword evidence="1" id="KW-0472">Membrane</keyword>
<keyword evidence="3" id="KW-1185">Reference proteome</keyword>
<evidence type="ECO:0000313" key="3">
    <source>
        <dbReference type="Proteomes" id="UP001443914"/>
    </source>
</evidence>
<proteinExistence type="predicted"/>
<gene>
    <name evidence="2" type="ORF">RND81_06G131300</name>
</gene>
<keyword evidence="1" id="KW-1133">Transmembrane helix</keyword>